<feature type="transmembrane region" description="Helical" evidence="6">
    <location>
        <begin position="127"/>
        <end position="150"/>
    </location>
</feature>
<keyword evidence="2" id="KW-1003">Cell membrane</keyword>
<name>A0ABZ2SLJ9_9ENTE</name>
<dbReference type="PANTHER" id="PTHR30509">
    <property type="entry name" value="P-HYDROXYBENZOIC ACID EFFLUX PUMP SUBUNIT-RELATED"/>
    <property type="match status" value="1"/>
</dbReference>
<feature type="transmembrane region" description="Helical" evidence="6">
    <location>
        <begin position="81"/>
        <end position="98"/>
    </location>
</feature>
<evidence type="ECO:0000256" key="5">
    <source>
        <dbReference type="ARBA" id="ARBA00023136"/>
    </source>
</evidence>
<evidence type="ECO:0000313" key="8">
    <source>
        <dbReference type="Proteomes" id="UP000664701"/>
    </source>
</evidence>
<keyword evidence="8" id="KW-1185">Reference proteome</keyword>
<sequence length="165" mass="18600">MKIGLRTIKTGLSVFICILISIIFHRETYVVAALTAIFTLREDMINTLKFGKHRVVGNTFGAMFSIVAIFLFKLFGDGKEIQLIIMPLLIIFMISLLSHFGYQEGTVGACATLLTILFMIPETESYHYAFARVVDSFIGMFVAIGVNQLLPNRKMLKDLEKQLKN</sequence>
<evidence type="ECO:0000313" key="7">
    <source>
        <dbReference type="EMBL" id="WYJ75830.1"/>
    </source>
</evidence>
<keyword evidence="3 6" id="KW-0812">Transmembrane</keyword>
<feature type="transmembrane region" description="Helical" evidence="6">
    <location>
        <begin position="55"/>
        <end position="75"/>
    </location>
</feature>
<dbReference type="EMBL" id="CP147251">
    <property type="protein sequence ID" value="WYJ75830.1"/>
    <property type="molecule type" value="Genomic_DNA"/>
</dbReference>
<dbReference type="RefSeq" id="WP_207941901.1">
    <property type="nucleotide sequence ID" value="NZ_CP147251.1"/>
</dbReference>
<dbReference type="PANTHER" id="PTHR30509:SF9">
    <property type="entry name" value="MULTIDRUG RESISTANCE PROTEIN MDTO"/>
    <property type="match status" value="1"/>
</dbReference>
<evidence type="ECO:0000256" key="4">
    <source>
        <dbReference type="ARBA" id="ARBA00022989"/>
    </source>
</evidence>
<evidence type="ECO:0000256" key="2">
    <source>
        <dbReference type="ARBA" id="ARBA00022475"/>
    </source>
</evidence>
<reference evidence="7 8" key="1">
    <citation type="submission" date="2021-03" db="EMBL/GenBank/DDBJ databases">
        <authorList>
            <person name="Gilmore M.S."/>
            <person name="Schwartzman J."/>
            <person name="Van Tyne D."/>
            <person name="Martin M."/>
            <person name="Earl A.M."/>
            <person name="Manson A.L."/>
            <person name="Straub T."/>
            <person name="Salamzade R."/>
            <person name="Saavedra J."/>
            <person name="Lebreton F."/>
            <person name="Prichula J."/>
            <person name="Schaufler K."/>
            <person name="Gaca A."/>
            <person name="Sgardioli B."/>
            <person name="Wagenaar J."/>
            <person name="Strong T."/>
        </authorList>
    </citation>
    <scope>NUCLEOTIDE SEQUENCE [LARGE SCALE GENOMIC DNA]</scope>
    <source>
        <strain evidence="7 8">DIV2402</strain>
    </source>
</reference>
<gene>
    <name evidence="7" type="ORF">DOK78_000418</name>
</gene>
<dbReference type="Pfam" id="PF06081">
    <property type="entry name" value="ArAE_1"/>
    <property type="match status" value="1"/>
</dbReference>
<evidence type="ECO:0000256" key="1">
    <source>
        <dbReference type="ARBA" id="ARBA00004651"/>
    </source>
</evidence>
<comment type="subcellular location">
    <subcellularLocation>
        <location evidence="1">Cell membrane</location>
        <topology evidence="1">Multi-pass membrane protein</topology>
    </subcellularLocation>
</comment>
<keyword evidence="5 6" id="KW-0472">Membrane</keyword>
<organism evidence="7 8">
    <name type="scientific">Candidatus Enterococcus lowellii</name>
    <dbReference type="NCBI Taxonomy" id="2230877"/>
    <lineage>
        <taxon>Bacteria</taxon>
        <taxon>Bacillati</taxon>
        <taxon>Bacillota</taxon>
        <taxon>Bacilli</taxon>
        <taxon>Lactobacillales</taxon>
        <taxon>Enterococcaceae</taxon>
        <taxon>Enterococcus</taxon>
    </lineage>
</organism>
<evidence type="ECO:0000256" key="3">
    <source>
        <dbReference type="ARBA" id="ARBA00022692"/>
    </source>
</evidence>
<proteinExistence type="predicted"/>
<protein>
    <recommendedName>
        <fullName evidence="9">FUSC family protein</fullName>
    </recommendedName>
</protein>
<dbReference type="Proteomes" id="UP000664701">
    <property type="component" value="Chromosome"/>
</dbReference>
<reference evidence="7 8" key="2">
    <citation type="submission" date="2024-03" db="EMBL/GenBank/DDBJ databases">
        <title>The Genome Sequence of Enterococcus sp. DIV2402.</title>
        <authorList>
            <consortium name="The Broad Institute Genomics Platform"/>
            <consortium name="The Broad Institute Microbial Omics Core"/>
            <consortium name="The Broad Institute Genomic Center for Infectious Diseases"/>
            <person name="Earl A."/>
            <person name="Manson A."/>
            <person name="Gilmore M."/>
            <person name="Schwartman J."/>
            <person name="Shea T."/>
            <person name="Abouelleil A."/>
            <person name="Cao P."/>
            <person name="Chapman S."/>
            <person name="Cusick C."/>
            <person name="Young S."/>
            <person name="Neafsey D."/>
            <person name="Nusbaum C."/>
            <person name="Birren B."/>
        </authorList>
    </citation>
    <scope>NUCLEOTIDE SEQUENCE [LARGE SCALE GENOMIC DNA]</scope>
    <source>
        <strain evidence="7 8">DIV2402</strain>
    </source>
</reference>
<evidence type="ECO:0008006" key="9">
    <source>
        <dbReference type="Google" id="ProtNLM"/>
    </source>
</evidence>
<feature type="transmembrane region" description="Helical" evidence="6">
    <location>
        <begin position="12"/>
        <end position="34"/>
    </location>
</feature>
<accession>A0ABZ2SLJ9</accession>
<keyword evidence="4 6" id="KW-1133">Transmembrane helix</keyword>
<evidence type="ECO:0000256" key="6">
    <source>
        <dbReference type="SAM" id="Phobius"/>
    </source>
</evidence>
<dbReference type="InterPro" id="IPR010343">
    <property type="entry name" value="ArAE_1"/>
</dbReference>